<organism evidence="2 3">
    <name type="scientific">Salinarimonas ramus</name>
    <dbReference type="NCBI Taxonomy" id="690164"/>
    <lineage>
        <taxon>Bacteria</taxon>
        <taxon>Pseudomonadati</taxon>
        <taxon>Pseudomonadota</taxon>
        <taxon>Alphaproteobacteria</taxon>
        <taxon>Hyphomicrobiales</taxon>
        <taxon>Salinarimonadaceae</taxon>
        <taxon>Salinarimonas</taxon>
    </lineage>
</organism>
<dbReference type="Proteomes" id="UP000600449">
    <property type="component" value="Unassembled WGS sequence"/>
</dbReference>
<evidence type="ECO:0008006" key="4">
    <source>
        <dbReference type="Google" id="ProtNLM"/>
    </source>
</evidence>
<evidence type="ECO:0000313" key="3">
    <source>
        <dbReference type="Proteomes" id="UP000600449"/>
    </source>
</evidence>
<comment type="caution">
    <text evidence="2">The sequence shown here is derived from an EMBL/GenBank/DDBJ whole genome shotgun (WGS) entry which is preliminary data.</text>
</comment>
<evidence type="ECO:0000256" key="1">
    <source>
        <dbReference type="SAM" id="MobiDB-lite"/>
    </source>
</evidence>
<feature type="region of interest" description="Disordered" evidence="1">
    <location>
        <begin position="1"/>
        <end position="22"/>
    </location>
</feature>
<evidence type="ECO:0000313" key="2">
    <source>
        <dbReference type="EMBL" id="GGK51738.1"/>
    </source>
</evidence>
<accession>A0A917V9I9</accession>
<dbReference type="RefSeq" id="WP_210317689.1">
    <property type="nucleotide sequence ID" value="NZ_BMMF01000015.1"/>
</dbReference>
<dbReference type="InterPro" id="IPR025048">
    <property type="entry name" value="DUF3987"/>
</dbReference>
<proteinExistence type="predicted"/>
<name>A0A917V9I9_9HYPH</name>
<dbReference type="AlphaFoldDB" id="A0A917V9I9"/>
<sequence length="498" mass="54222">MSSSSDKPNPANPEPLHDTEPMPLVRMAPAGAPYPMAALGPLRRAAEALHDITQAPPAIAAHSVLGVASLAVQGIADAETLHGSAPSSLYLLTIAQTGERKSACDRRAMAAVRAFEAELADIQRKEIAAHRFMLDIWRKRYDKILRSALADPENAKRELAELGPEPESPLLPSIVSDAPTLEGLTKNFGAMRPSLGIFADDAGTFIGGYGMQAEHRLKTMAGFSGLWDGSPTSRWRAQDGVTYQKGRRISMHLMTQPVAAAGLLADPVANGQGFLARFLVSEPASTIGARLRTGHMDESDIVLASFNAKVGALLRFPLALADGARNELAPRMLKLAAHARIGLEEFARAAEQAQAPGGDLENVRPFASKAAEHAARLGAVMALFDDPETEVVSATTMRDAIELVLFYIKEARRLADRATISRETEDAERLRRWLVEKWPEQFISASDAAQSGPFPETERARRALAVLERHDWVKRAPGKVIIRGKVRREAWRIWRGRV</sequence>
<gene>
    <name evidence="2" type="ORF">GCM10011322_43460</name>
</gene>
<dbReference type="Pfam" id="PF13148">
    <property type="entry name" value="DUF3987"/>
    <property type="match status" value="1"/>
</dbReference>
<dbReference type="EMBL" id="BMMF01000015">
    <property type="protein sequence ID" value="GGK51738.1"/>
    <property type="molecule type" value="Genomic_DNA"/>
</dbReference>
<keyword evidence="3" id="KW-1185">Reference proteome</keyword>
<reference evidence="2 3" key="1">
    <citation type="journal article" date="2014" name="Int. J. Syst. Evol. Microbiol.">
        <title>Complete genome sequence of Corynebacterium casei LMG S-19264T (=DSM 44701T), isolated from a smear-ripened cheese.</title>
        <authorList>
            <consortium name="US DOE Joint Genome Institute (JGI-PGF)"/>
            <person name="Walter F."/>
            <person name="Albersmeier A."/>
            <person name="Kalinowski J."/>
            <person name="Ruckert C."/>
        </authorList>
    </citation>
    <scope>NUCLEOTIDE SEQUENCE [LARGE SCALE GENOMIC DNA]</scope>
    <source>
        <strain evidence="2 3">CGMCC 1.9161</strain>
    </source>
</reference>
<protein>
    <recommendedName>
        <fullName evidence="4">DUF3987 domain-containing protein</fullName>
    </recommendedName>
</protein>